<organism evidence="4 5">
    <name type="scientific">Dinothrombium tinctorium</name>
    <dbReference type="NCBI Taxonomy" id="1965070"/>
    <lineage>
        <taxon>Eukaryota</taxon>
        <taxon>Metazoa</taxon>
        <taxon>Ecdysozoa</taxon>
        <taxon>Arthropoda</taxon>
        <taxon>Chelicerata</taxon>
        <taxon>Arachnida</taxon>
        <taxon>Acari</taxon>
        <taxon>Acariformes</taxon>
        <taxon>Trombidiformes</taxon>
        <taxon>Prostigmata</taxon>
        <taxon>Anystina</taxon>
        <taxon>Parasitengona</taxon>
        <taxon>Trombidioidea</taxon>
        <taxon>Trombidiidae</taxon>
        <taxon>Dinothrombium</taxon>
    </lineage>
</organism>
<evidence type="ECO:0000313" key="4">
    <source>
        <dbReference type="EMBL" id="RWS02811.1"/>
    </source>
</evidence>
<keyword evidence="2" id="KW-0472">Membrane</keyword>
<keyword evidence="2" id="KW-1133">Transmembrane helix</keyword>
<comment type="caution">
    <text evidence="4">The sequence shown here is derived from an EMBL/GenBank/DDBJ whole genome shotgun (WGS) entry which is preliminary data.</text>
</comment>
<keyword evidence="5" id="KW-1185">Reference proteome</keyword>
<evidence type="ECO:0000256" key="2">
    <source>
        <dbReference type="SAM" id="Phobius"/>
    </source>
</evidence>
<dbReference type="EMBL" id="NCKU01007214">
    <property type="protein sequence ID" value="RWS02811.1"/>
    <property type="molecule type" value="Genomic_DNA"/>
</dbReference>
<keyword evidence="2" id="KW-0812">Transmembrane</keyword>
<dbReference type="Proteomes" id="UP000285301">
    <property type="component" value="Unassembled WGS sequence"/>
</dbReference>
<dbReference type="AlphaFoldDB" id="A0A3S3P154"/>
<feature type="chain" id="PRO_5018636546" evidence="3">
    <location>
        <begin position="22"/>
        <end position="547"/>
    </location>
</feature>
<reference evidence="4 5" key="1">
    <citation type="journal article" date="2018" name="Gigascience">
        <title>Genomes of trombidid mites reveal novel predicted allergens and laterally-transferred genes associated with secondary metabolism.</title>
        <authorList>
            <person name="Dong X."/>
            <person name="Chaisiri K."/>
            <person name="Xia D."/>
            <person name="Armstrong S.D."/>
            <person name="Fang Y."/>
            <person name="Donnelly M.J."/>
            <person name="Kadowaki T."/>
            <person name="McGarry J.W."/>
            <person name="Darby A.C."/>
            <person name="Makepeace B.L."/>
        </authorList>
    </citation>
    <scope>NUCLEOTIDE SEQUENCE [LARGE SCALE GENOMIC DNA]</scope>
    <source>
        <strain evidence="4">UoL-WK</strain>
    </source>
</reference>
<feature type="transmembrane region" description="Helical" evidence="2">
    <location>
        <begin position="467"/>
        <end position="488"/>
    </location>
</feature>
<evidence type="ECO:0000313" key="5">
    <source>
        <dbReference type="Proteomes" id="UP000285301"/>
    </source>
</evidence>
<accession>A0A3S3P154</accession>
<proteinExistence type="predicted"/>
<dbReference type="InterPro" id="IPR036375">
    <property type="entry name" value="Hemopexin-like_dom_sf"/>
</dbReference>
<feature type="signal peptide" evidence="3">
    <location>
        <begin position="1"/>
        <end position="21"/>
    </location>
</feature>
<evidence type="ECO:0000256" key="3">
    <source>
        <dbReference type="SAM" id="SignalP"/>
    </source>
</evidence>
<evidence type="ECO:0000256" key="1">
    <source>
        <dbReference type="SAM" id="MobiDB-lite"/>
    </source>
</evidence>
<keyword evidence="3" id="KW-0732">Signal</keyword>
<gene>
    <name evidence="4" type="ORF">B4U79_16578</name>
</gene>
<sequence length="547" mass="63306">MFETNSFSFLLILFIFQISHCDDRTKKEKRQIDQNSPLCTDGPTSVSILGVRNNENNDENRKDAFGTVLFDNRISVRIRRVTNETNIEISQLLQDAKDVESYILVITEQKILFQPKQKYFMKAISERSKNEYVFGGWNQVFLGCPQPLCIDATFDAMSAKSDNLLIFRGLFYWNLSQNAQPTVQNAHKTKTQFASVNNFVDAAAGDSLGDLILVDEFKKFHIFVKDLEATVNIFYPGLRSYTLGDDDVYTNFLKIFKKKLNYTAIPNSHFYKVDLIETIQLNQSVRSMFITKSVKLGQTNSWILVLFLENDQFIIVDLIRMARFYLRTHLNEFNRTIGLYLNSIDSPRSTWSNSFFGPFMIRGKLNVHFPYYPEAAFARDDKVYIIKSWKYYQFESSDFKPSNLAYFKQKQISEIGDVFLNILHCKVDNYAKWGFNSYDNFKEKFIKMLIKPQVIITTNPESSFQGILFSIFVVSIILISIGAFALHLKFKKRFEFSFCPQFLFENEIKSSSSKSAIEKSLTKSAVSKVNPSKSETKKVFAKQTKVT</sequence>
<name>A0A3S3P154_9ACAR</name>
<feature type="region of interest" description="Disordered" evidence="1">
    <location>
        <begin position="521"/>
        <end position="547"/>
    </location>
</feature>
<feature type="compositionally biased region" description="Polar residues" evidence="1">
    <location>
        <begin position="522"/>
        <end position="533"/>
    </location>
</feature>
<dbReference type="SUPFAM" id="SSF50923">
    <property type="entry name" value="Hemopexin-like domain"/>
    <property type="match status" value="1"/>
</dbReference>
<protein>
    <submittedName>
        <fullName evidence="4">Uncharacterized protein</fullName>
    </submittedName>
</protein>
<dbReference type="OrthoDB" id="9898692at2759"/>
<dbReference type="Gene3D" id="2.110.10.10">
    <property type="entry name" value="Hemopexin-like domain"/>
    <property type="match status" value="1"/>
</dbReference>